<dbReference type="PROSITE" id="PS01095">
    <property type="entry name" value="GH18_1"/>
    <property type="match status" value="1"/>
</dbReference>
<dbReference type="GO" id="GO:0008061">
    <property type="term" value="F:chitin binding"/>
    <property type="evidence" value="ECO:0007669"/>
    <property type="project" value="InterPro"/>
</dbReference>
<evidence type="ECO:0000313" key="9">
    <source>
        <dbReference type="EMBL" id="SFP79936.1"/>
    </source>
</evidence>
<keyword evidence="10" id="KW-1185">Reference proteome</keyword>
<dbReference type="STRING" id="937334.SAMN05444406_10429"/>
<proteinExistence type="inferred from homology"/>
<dbReference type="EMBL" id="FOXR01000004">
    <property type="protein sequence ID" value="SFP79936.1"/>
    <property type="molecule type" value="Genomic_DNA"/>
</dbReference>
<dbReference type="Gene3D" id="3.20.20.80">
    <property type="entry name" value="Glycosidases"/>
    <property type="match status" value="1"/>
</dbReference>
<dbReference type="RefSeq" id="WP_092281970.1">
    <property type="nucleotide sequence ID" value="NZ_FOXR01000004.1"/>
</dbReference>
<dbReference type="InterPro" id="IPR001223">
    <property type="entry name" value="Glyco_hydro18_cat"/>
</dbReference>
<dbReference type="OrthoDB" id="9812811at2"/>
<keyword evidence="4" id="KW-0119">Carbohydrate metabolism</keyword>
<evidence type="ECO:0000256" key="1">
    <source>
        <dbReference type="ARBA" id="ARBA00000822"/>
    </source>
</evidence>
<dbReference type="Gene3D" id="3.10.50.10">
    <property type="match status" value="1"/>
</dbReference>
<evidence type="ECO:0000259" key="8">
    <source>
        <dbReference type="PROSITE" id="PS51910"/>
    </source>
</evidence>
<keyword evidence="5 6" id="KW-0326">Glycosidase</keyword>
<dbReference type="InterPro" id="IPR050314">
    <property type="entry name" value="Glycosyl_Hydrlase_18"/>
</dbReference>
<evidence type="ECO:0000256" key="2">
    <source>
        <dbReference type="ARBA" id="ARBA00012729"/>
    </source>
</evidence>
<feature type="domain" description="GH18" evidence="8">
    <location>
        <begin position="12"/>
        <end position="350"/>
    </location>
</feature>
<dbReference type="InterPro" id="IPR017853">
    <property type="entry name" value="GH"/>
</dbReference>
<accession>A0A1I5TBX2</accession>
<keyword evidence="4" id="KW-0146">Chitin degradation</keyword>
<name>A0A1I5TBX2_9FIRM</name>
<sequence>MEKAVLQKERKYVLAAYLVDKEVDAIMQEDIFKLTHINYAFAVIRDGKVVGDHLKNIDKLNQFKKINPKLNTVISIGGWGAGGFSEAASTPETRSIFVDTAIEFMKAHNFDGIDIDWEYPCSSVAGIASSPNDKYNFTLMLRELREKLDKLGQIDNKHYLLTIAAGAGQYFIDGTEMHIVQQYLDYVNLMTYDMRGSFQDITGHHTNLFASADNPDGISCDKAVGMFEKAGVPVEKIVLGAAFYGRMWKGVKNANCGLNQKAETTGRYTLSYTDLVQNYVNKNGFIRYWDDSAKAPYLFNGDVFISYDDEESLRHKAHYVKEKGLAGIMFWEYSLDKTHTLVDTLYKELQ</sequence>
<gene>
    <name evidence="9" type="ORF">SAMN05444406_10429</name>
</gene>
<evidence type="ECO:0000256" key="3">
    <source>
        <dbReference type="ARBA" id="ARBA00022801"/>
    </source>
</evidence>
<dbReference type="SMART" id="SM00636">
    <property type="entry name" value="Glyco_18"/>
    <property type="match status" value="1"/>
</dbReference>
<dbReference type="AlphaFoldDB" id="A0A1I5TBX2"/>
<comment type="catalytic activity">
    <reaction evidence="1">
        <text>Random endo-hydrolysis of N-acetyl-beta-D-glucosaminide (1-&gt;4)-beta-linkages in chitin and chitodextrins.</text>
        <dbReference type="EC" id="3.2.1.14"/>
    </reaction>
</comment>
<dbReference type="SUPFAM" id="SSF51445">
    <property type="entry name" value="(Trans)glycosidases"/>
    <property type="match status" value="1"/>
</dbReference>
<protein>
    <recommendedName>
        <fullName evidence="2">chitinase</fullName>
        <ecNumber evidence="2">3.2.1.14</ecNumber>
    </recommendedName>
</protein>
<dbReference type="GO" id="GO:0005975">
    <property type="term" value="P:carbohydrate metabolic process"/>
    <property type="evidence" value="ECO:0007669"/>
    <property type="project" value="InterPro"/>
</dbReference>
<dbReference type="Proteomes" id="UP000198577">
    <property type="component" value="Unassembled WGS sequence"/>
</dbReference>
<dbReference type="PANTHER" id="PTHR11177">
    <property type="entry name" value="CHITINASE"/>
    <property type="match status" value="1"/>
</dbReference>
<reference evidence="9 10" key="1">
    <citation type="submission" date="2016-10" db="EMBL/GenBank/DDBJ databases">
        <authorList>
            <person name="de Groot N.N."/>
        </authorList>
    </citation>
    <scope>NUCLEOTIDE SEQUENCE [LARGE SCALE GENOMIC DNA]</scope>
    <source>
        <strain evidence="9 10">DSM 20678</strain>
    </source>
</reference>
<evidence type="ECO:0000256" key="4">
    <source>
        <dbReference type="ARBA" id="ARBA00023024"/>
    </source>
</evidence>
<dbReference type="PROSITE" id="PS51910">
    <property type="entry name" value="GH18_2"/>
    <property type="match status" value="1"/>
</dbReference>
<dbReference type="InterPro" id="IPR001579">
    <property type="entry name" value="Glyco_hydro_18_chit_AS"/>
</dbReference>
<evidence type="ECO:0000256" key="6">
    <source>
        <dbReference type="RuleBase" id="RU000489"/>
    </source>
</evidence>
<dbReference type="GO" id="GO:0008843">
    <property type="term" value="F:endochitinase activity"/>
    <property type="evidence" value="ECO:0007669"/>
    <property type="project" value="UniProtKB-EC"/>
</dbReference>
<evidence type="ECO:0000256" key="5">
    <source>
        <dbReference type="ARBA" id="ARBA00023295"/>
    </source>
</evidence>
<dbReference type="InterPro" id="IPR029070">
    <property type="entry name" value="Chitinase_insertion_sf"/>
</dbReference>
<evidence type="ECO:0000313" key="10">
    <source>
        <dbReference type="Proteomes" id="UP000198577"/>
    </source>
</evidence>
<dbReference type="Pfam" id="PF00704">
    <property type="entry name" value="Glyco_hydro_18"/>
    <property type="match status" value="1"/>
</dbReference>
<organism evidence="9 10">
    <name type="scientific">Caldicoprobacter faecalis</name>
    <dbReference type="NCBI Taxonomy" id="937334"/>
    <lineage>
        <taxon>Bacteria</taxon>
        <taxon>Bacillati</taxon>
        <taxon>Bacillota</taxon>
        <taxon>Clostridia</taxon>
        <taxon>Caldicoprobacterales</taxon>
        <taxon>Caldicoprobacteraceae</taxon>
        <taxon>Caldicoprobacter</taxon>
    </lineage>
</organism>
<dbReference type="InterPro" id="IPR011583">
    <property type="entry name" value="Chitinase_II/V-like_cat"/>
</dbReference>
<dbReference type="PANTHER" id="PTHR11177:SF317">
    <property type="entry name" value="CHITINASE 12-RELATED"/>
    <property type="match status" value="1"/>
</dbReference>
<dbReference type="EC" id="3.2.1.14" evidence="2"/>
<comment type="similarity">
    <text evidence="7">Belongs to the glycosyl hydrolase 18 family.</text>
</comment>
<evidence type="ECO:0000256" key="7">
    <source>
        <dbReference type="RuleBase" id="RU004453"/>
    </source>
</evidence>
<keyword evidence="4" id="KW-0624">Polysaccharide degradation</keyword>
<dbReference type="CDD" id="cd06548">
    <property type="entry name" value="GH18_chitinase"/>
    <property type="match status" value="1"/>
</dbReference>
<dbReference type="SUPFAM" id="SSF54556">
    <property type="entry name" value="Chitinase insertion domain"/>
    <property type="match status" value="1"/>
</dbReference>
<keyword evidence="3 6" id="KW-0378">Hydrolase</keyword>
<dbReference type="GO" id="GO:0006032">
    <property type="term" value="P:chitin catabolic process"/>
    <property type="evidence" value="ECO:0007669"/>
    <property type="project" value="UniProtKB-KW"/>
</dbReference>